<keyword evidence="4 6" id="KW-1133">Transmembrane helix</keyword>
<protein>
    <submittedName>
        <fullName evidence="8">MFS transporter</fullName>
    </submittedName>
</protein>
<dbReference type="Proteomes" id="UP000705983">
    <property type="component" value="Unassembled WGS sequence"/>
</dbReference>
<sequence>MTTSPEDRHEHRDEVLARSERLERLPFTKKLGKLLGTSGVGWALDAMDVGLISFIVAALAEQWGLTDSERSWIISVGFIGMAVGATLGGLLADRIGRRSVFALTLLIYGLATGATALVGSVGVLLVFRFIVGLGLGAELPVASTLVSEFAPRAIRGRVIVWLEAFWALGWIAAALIGYFVVAASDDGWRWGLAIGAIPALYSLIIRIHTPESVRFLETKGKFDEAESIVQDYEASAGPEYAYDGPTMRSEEDAQRFAVPQPERHLTIWSRSMRRRTAALWVIWFAINFSYYGAFTWIPSLLTAQGFSLVKSFEFTLIITLAQIPGYFAAAYLIEKIGRRSTLGMFLAGSAVAAILYGQATAEWQIIAAGMMLSFFNLGAWGALYAIGPELYPTSVRGTGTGAAAGFGRIASIITPLLVPVFLGWGGNVLVFTIFSAAFAIAAGAAYFLPEQRGKAIN</sequence>
<evidence type="ECO:0000313" key="8">
    <source>
        <dbReference type="EMBL" id="MBM9432378.1"/>
    </source>
</evidence>
<feature type="transmembrane region" description="Helical" evidence="6">
    <location>
        <begin position="125"/>
        <end position="146"/>
    </location>
</feature>
<dbReference type="SUPFAM" id="SSF103473">
    <property type="entry name" value="MFS general substrate transporter"/>
    <property type="match status" value="1"/>
</dbReference>
<proteinExistence type="predicted"/>
<evidence type="ECO:0000256" key="2">
    <source>
        <dbReference type="ARBA" id="ARBA00022448"/>
    </source>
</evidence>
<keyword evidence="5 6" id="KW-0472">Membrane</keyword>
<comment type="subcellular location">
    <subcellularLocation>
        <location evidence="1">Cell membrane</location>
        <topology evidence="1">Multi-pass membrane protein</topology>
    </subcellularLocation>
</comment>
<feature type="transmembrane region" description="Helical" evidence="6">
    <location>
        <begin position="365"/>
        <end position="387"/>
    </location>
</feature>
<evidence type="ECO:0000256" key="3">
    <source>
        <dbReference type="ARBA" id="ARBA00022692"/>
    </source>
</evidence>
<dbReference type="InterPro" id="IPR005829">
    <property type="entry name" value="Sugar_transporter_CS"/>
</dbReference>
<dbReference type="Pfam" id="PF00083">
    <property type="entry name" value="Sugar_tr"/>
    <property type="match status" value="1"/>
</dbReference>
<feature type="transmembrane region" description="Helical" evidence="6">
    <location>
        <begin position="340"/>
        <end position="359"/>
    </location>
</feature>
<feature type="transmembrane region" description="Helical" evidence="6">
    <location>
        <begin position="187"/>
        <end position="205"/>
    </location>
</feature>
<dbReference type="InterPro" id="IPR036259">
    <property type="entry name" value="MFS_trans_sf"/>
</dbReference>
<feature type="transmembrane region" description="Helical" evidence="6">
    <location>
        <begin position="72"/>
        <end position="92"/>
    </location>
</feature>
<dbReference type="Gene3D" id="1.20.1250.20">
    <property type="entry name" value="MFS general substrate transporter like domains"/>
    <property type="match status" value="1"/>
</dbReference>
<accession>A0ABS2TDG1</accession>
<name>A0ABS2TDG1_9ACTO</name>
<feature type="transmembrane region" description="Helical" evidence="6">
    <location>
        <begin position="99"/>
        <end position="119"/>
    </location>
</feature>
<dbReference type="RefSeq" id="WP_182172271.1">
    <property type="nucleotide sequence ID" value="NZ_CP059676.1"/>
</dbReference>
<evidence type="ECO:0000256" key="1">
    <source>
        <dbReference type="ARBA" id="ARBA00004651"/>
    </source>
</evidence>
<dbReference type="InterPro" id="IPR005828">
    <property type="entry name" value="MFS_sugar_transport-like"/>
</dbReference>
<evidence type="ECO:0000256" key="5">
    <source>
        <dbReference type="ARBA" id="ARBA00023136"/>
    </source>
</evidence>
<dbReference type="PROSITE" id="PS50850">
    <property type="entry name" value="MFS"/>
    <property type="match status" value="1"/>
</dbReference>
<evidence type="ECO:0000256" key="4">
    <source>
        <dbReference type="ARBA" id="ARBA00022989"/>
    </source>
</evidence>
<feature type="transmembrane region" description="Helical" evidence="6">
    <location>
        <begin position="399"/>
        <end position="422"/>
    </location>
</feature>
<reference evidence="9" key="1">
    <citation type="submission" date="2021-02" db="EMBL/GenBank/DDBJ databases">
        <title>Leucobacter sp. CX169.</title>
        <authorList>
            <person name="Cheng Y."/>
        </authorList>
    </citation>
    <scope>NUCLEOTIDE SEQUENCE [LARGE SCALE GENOMIC DNA]</scope>
    <source>
        <strain evidence="9">JY899</strain>
    </source>
</reference>
<dbReference type="InterPro" id="IPR020846">
    <property type="entry name" value="MFS_dom"/>
</dbReference>
<dbReference type="PANTHER" id="PTHR23511:SF34">
    <property type="entry name" value="SYNAPTIC VESICLE GLYCOPROTEIN 2"/>
    <property type="match status" value="1"/>
</dbReference>
<feature type="transmembrane region" description="Helical" evidence="6">
    <location>
        <begin position="158"/>
        <end position="181"/>
    </location>
</feature>
<comment type="caution">
    <text evidence="8">The sequence shown here is derived from an EMBL/GenBank/DDBJ whole genome shotgun (WGS) entry which is preliminary data.</text>
</comment>
<keyword evidence="3 6" id="KW-0812">Transmembrane</keyword>
<evidence type="ECO:0000256" key="6">
    <source>
        <dbReference type="SAM" id="Phobius"/>
    </source>
</evidence>
<evidence type="ECO:0000259" key="7">
    <source>
        <dbReference type="PROSITE" id="PS50850"/>
    </source>
</evidence>
<dbReference type="EMBL" id="JAFFJS010000001">
    <property type="protein sequence ID" value="MBM9432378.1"/>
    <property type="molecule type" value="Genomic_DNA"/>
</dbReference>
<evidence type="ECO:0000313" key="9">
    <source>
        <dbReference type="Proteomes" id="UP000705983"/>
    </source>
</evidence>
<gene>
    <name evidence="8" type="ORF">JVW63_01450</name>
</gene>
<dbReference type="CDD" id="cd17316">
    <property type="entry name" value="MFS_SV2_like"/>
    <property type="match status" value="1"/>
</dbReference>
<feature type="transmembrane region" description="Helical" evidence="6">
    <location>
        <begin position="277"/>
        <end position="294"/>
    </location>
</feature>
<keyword evidence="2" id="KW-0813">Transport</keyword>
<dbReference type="PROSITE" id="PS00216">
    <property type="entry name" value="SUGAR_TRANSPORT_1"/>
    <property type="match status" value="1"/>
</dbReference>
<dbReference type="PROSITE" id="PS00217">
    <property type="entry name" value="SUGAR_TRANSPORT_2"/>
    <property type="match status" value="1"/>
</dbReference>
<feature type="transmembrane region" description="Helical" evidence="6">
    <location>
        <begin position="428"/>
        <end position="448"/>
    </location>
</feature>
<keyword evidence="9" id="KW-1185">Reference proteome</keyword>
<feature type="transmembrane region" description="Helical" evidence="6">
    <location>
        <begin position="314"/>
        <end position="333"/>
    </location>
</feature>
<feature type="transmembrane region" description="Helical" evidence="6">
    <location>
        <begin position="34"/>
        <end position="60"/>
    </location>
</feature>
<organism evidence="8 9">
    <name type="scientific">Flaviflexus equikiangi</name>
    <dbReference type="NCBI Taxonomy" id="2758573"/>
    <lineage>
        <taxon>Bacteria</taxon>
        <taxon>Bacillati</taxon>
        <taxon>Actinomycetota</taxon>
        <taxon>Actinomycetes</taxon>
        <taxon>Actinomycetales</taxon>
        <taxon>Actinomycetaceae</taxon>
        <taxon>Flaviflexus</taxon>
    </lineage>
</organism>
<dbReference type="PANTHER" id="PTHR23511">
    <property type="entry name" value="SYNAPTIC VESICLE GLYCOPROTEIN 2"/>
    <property type="match status" value="1"/>
</dbReference>
<feature type="domain" description="Major facilitator superfamily (MFS) profile" evidence="7">
    <location>
        <begin position="34"/>
        <end position="453"/>
    </location>
</feature>